<evidence type="ECO:0008006" key="3">
    <source>
        <dbReference type="Google" id="ProtNLM"/>
    </source>
</evidence>
<dbReference type="Proteomes" id="UP000244898">
    <property type="component" value="Unassembled WGS sequence"/>
</dbReference>
<protein>
    <recommendedName>
        <fullName evidence="3">Invasion associated locus B (IalB) protein</fullName>
    </recommendedName>
</protein>
<dbReference type="Gene3D" id="2.60.40.1880">
    <property type="entry name" value="Invasion associated locus B (IalB) protein"/>
    <property type="match status" value="1"/>
</dbReference>
<dbReference type="InterPro" id="IPR038696">
    <property type="entry name" value="IalB_sf"/>
</dbReference>
<gene>
    <name evidence="1" type="ORF">TRM7615_02278</name>
</gene>
<evidence type="ECO:0000313" key="1">
    <source>
        <dbReference type="EMBL" id="SPJ28770.1"/>
    </source>
</evidence>
<proteinExistence type="predicted"/>
<dbReference type="EMBL" id="ONZG01000005">
    <property type="protein sequence ID" value="SPJ28770.1"/>
    <property type="molecule type" value="Genomic_DNA"/>
</dbReference>
<sequence>MKRRPFLWSPFLMLGAAKDGAVHQSIETVRLALTAGSGHARAWRKQYRMYEATMFKSIIGLSTATALLIASAATAQETTTEDATPETEQTEAIEGSEALDLGEPVAAGPQLGERYSKDKFGDWDLACIKTEEEQDPCSLLQVMTDPQNNPMAEISLFRLAGNQAAVAGATIVVPLETLLPAQLTISVDGAPGKRYNYSFCNPIGCVAQIGLTQTDIDAMKKGAKATVSLVPAPAPDQTISLDLSLSGFTAGFEVVDVVTN</sequence>
<dbReference type="InterPro" id="IPR010642">
    <property type="entry name" value="Invasion_prot_B"/>
</dbReference>
<dbReference type="Pfam" id="PF06776">
    <property type="entry name" value="IalB"/>
    <property type="match status" value="1"/>
</dbReference>
<dbReference type="AlphaFoldDB" id="A0A2R8C8K7"/>
<reference evidence="2" key="1">
    <citation type="submission" date="2018-03" db="EMBL/GenBank/DDBJ databases">
        <authorList>
            <person name="Rodrigo-Torres L."/>
            <person name="Arahal R. D."/>
            <person name="Lucena T."/>
        </authorList>
    </citation>
    <scope>NUCLEOTIDE SEQUENCE [LARGE SCALE GENOMIC DNA]</scope>
    <source>
        <strain evidence="2">CECT 7615</strain>
    </source>
</reference>
<organism evidence="1 2">
    <name type="scientific">Falsiruegeria mediterranea M17</name>
    <dbReference type="NCBI Taxonomy" id="1200281"/>
    <lineage>
        <taxon>Bacteria</taxon>
        <taxon>Pseudomonadati</taxon>
        <taxon>Pseudomonadota</taxon>
        <taxon>Alphaproteobacteria</taxon>
        <taxon>Rhodobacterales</taxon>
        <taxon>Roseobacteraceae</taxon>
        <taxon>Falsiruegeria</taxon>
    </lineage>
</organism>
<name>A0A2R8C8K7_9RHOB</name>
<evidence type="ECO:0000313" key="2">
    <source>
        <dbReference type="Proteomes" id="UP000244898"/>
    </source>
</evidence>
<keyword evidence="2" id="KW-1185">Reference proteome</keyword>
<accession>A0A2R8C8K7</accession>